<name>A0A6A4H3I0_9AGAR</name>
<gene>
    <name evidence="1" type="ORF">BT96DRAFT_1000934</name>
</gene>
<dbReference type="Proteomes" id="UP000799118">
    <property type="component" value="Unassembled WGS sequence"/>
</dbReference>
<accession>A0A6A4H3I0</accession>
<evidence type="ECO:0000313" key="2">
    <source>
        <dbReference type="Proteomes" id="UP000799118"/>
    </source>
</evidence>
<evidence type="ECO:0000313" key="1">
    <source>
        <dbReference type="EMBL" id="KAE9391875.1"/>
    </source>
</evidence>
<organism evidence="1 2">
    <name type="scientific">Gymnopus androsaceus JB14</name>
    <dbReference type="NCBI Taxonomy" id="1447944"/>
    <lineage>
        <taxon>Eukaryota</taxon>
        <taxon>Fungi</taxon>
        <taxon>Dikarya</taxon>
        <taxon>Basidiomycota</taxon>
        <taxon>Agaricomycotina</taxon>
        <taxon>Agaricomycetes</taxon>
        <taxon>Agaricomycetidae</taxon>
        <taxon>Agaricales</taxon>
        <taxon>Marasmiineae</taxon>
        <taxon>Omphalotaceae</taxon>
        <taxon>Gymnopus</taxon>
    </lineage>
</organism>
<reference evidence="1" key="1">
    <citation type="journal article" date="2019" name="Environ. Microbiol.">
        <title>Fungal ecological strategies reflected in gene transcription - a case study of two litter decomposers.</title>
        <authorList>
            <person name="Barbi F."/>
            <person name="Kohler A."/>
            <person name="Barry K."/>
            <person name="Baskaran P."/>
            <person name="Daum C."/>
            <person name="Fauchery L."/>
            <person name="Ihrmark K."/>
            <person name="Kuo A."/>
            <person name="LaButti K."/>
            <person name="Lipzen A."/>
            <person name="Morin E."/>
            <person name="Grigoriev I.V."/>
            <person name="Henrissat B."/>
            <person name="Lindahl B."/>
            <person name="Martin F."/>
        </authorList>
    </citation>
    <scope>NUCLEOTIDE SEQUENCE</scope>
    <source>
        <strain evidence="1">JB14</strain>
    </source>
</reference>
<proteinExistence type="predicted"/>
<protein>
    <submittedName>
        <fullName evidence="1">Uncharacterized protein</fullName>
    </submittedName>
</protein>
<keyword evidence="2" id="KW-1185">Reference proteome</keyword>
<sequence length="160" mass="18012">MLKVGICESRNSKRVAIPRSASGFNPGAVGDLSSALCLVLKLQQLLERSASRFNLGVQKQPTLEGTTGTARAARAERFFGVVDRWVAPSWKLWYFEMGPVWAYWHIQWSISVDGFSHALSLKLPRNSTAKGAFEHADVWLLFVRKYAPHEGDENLETEYK</sequence>
<dbReference type="EMBL" id="ML769611">
    <property type="protein sequence ID" value="KAE9391875.1"/>
    <property type="molecule type" value="Genomic_DNA"/>
</dbReference>
<dbReference type="AlphaFoldDB" id="A0A6A4H3I0"/>